<dbReference type="PROSITE" id="PS51186">
    <property type="entry name" value="GNAT"/>
    <property type="match status" value="1"/>
</dbReference>
<feature type="domain" description="N-acetyltransferase" evidence="1">
    <location>
        <begin position="62"/>
        <end position="200"/>
    </location>
</feature>
<dbReference type="Pfam" id="PF12746">
    <property type="entry name" value="GNAT_acetyltran"/>
    <property type="match status" value="1"/>
</dbReference>
<evidence type="ECO:0000259" key="1">
    <source>
        <dbReference type="PROSITE" id="PS51186"/>
    </source>
</evidence>
<dbReference type="AlphaFoldDB" id="A0A8J4EI16"/>
<dbReference type="EMBL" id="BOPH01000105">
    <property type="protein sequence ID" value="GIJ72777.1"/>
    <property type="molecule type" value="Genomic_DNA"/>
</dbReference>
<dbReference type="InterPro" id="IPR000182">
    <property type="entry name" value="GNAT_dom"/>
</dbReference>
<dbReference type="SUPFAM" id="SSF55729">
    <property type="entry name" value="Acyl-CoA N-acyltransferases (Nat)"/>
    <property type="match status" value="1"/>
</dbReference>
<proteinExistence type="predicted"/>
<keyword evidence="3" id="KW-1185">Reference proteome</keyword>
<accession>A0A8J4EI16</accession>
<dbReference type="GO" id="GO:0016747">
    <property type="term" value="F:acyltransferase activity, transferring groups other than amino-acyl groups"/>
    <property type="evidence" value="ECO:0007669"/>
    <property type="project" value="InterPro"/>
</dbReference>
<dbReference type="Gene3D" id="3.40.630.30">
    <property type="match status" value="1"/>
</dbReference>
<evidence type="ECO:0000313" key="3">
    <source>
        <dbReference type="Proteomes" id="UP000635606"/>
    </source>
</evidence>
<reference evidence="2" key="1">
    <citation type="submission" date="2021-01" db="EMBL/GenBank/DDBJ databases">
        <title>Whole genome shotgun sequence of Virgisporangium ochraceum NBRC 16418.</title>
        <authorList>
            <person name="Komaki H."/>
            <person name="Tamura T."/>
        </authorList>
    </citation>
    <scope>NUCLEOTIDE SEQUENCE</scope>
    <source>
        <strain evidence="2">NBRC 16418</strain>
    </source>
</reference>
<dbReference type="InterPro" id="IPR016181">
    <property type="entry name" value="Acyl_CoA_acyltransferase"/>
</dbReference>
<dbReference type="Proteomes" id="UP000635606">
    <property type="component" value="Unassembled WGS sequence"/>
</dbReference>
<protein>
    <recommendedName>
        <fullName evidence="1">N-acetyltransferase domain-containing protein</fullName>
    </recommendedName>
</protein>
<dbReference type="InterPro" id="IPR027365">
    <property type="entry name" value="GNAT_acetyltra_YdfB-like"/>
</dbReference>
<organism evidence="2 3">
    <name type="scientific">Virgisporangium ochraceum</name>
    <dbReference type="NCBI Taxonomy" id="65505"/>
    <lineage>
        <taxon>Bacteria</taxon>
        <taxon>Bacillati</taxon>
        <taxon>Actinomycetota</taxon>
        <taxon>Actinomycetes</taxon>
        <taxon>Micromonosporales</taxon>
        <taxon>Micromonosporaceae</taxon>
        <taxon>Virgisporangium</taxon>
    </lineage>
</organism>
<comment type="caution">
    <text evidence="2">The sequence shown here is derived from an EMBL/GenBank/DDBJ whole genome shotgun (WGS) entry which is preliminary data.</text>
</comment>
<gene>
    <name evidence="2" type="ORF">Voc01_076940</name>
</gene>
<evidence type="ECO:0000313" key="2">
    <source>
        <dbReference type="EMBL" id="GIJ72777.1"/>
    </source>
</evidence>
<name>A0A8J4EI16_9ACTN</name>
<sequence length="211" mass="21911">MGIVSLGDAVIATAPDDHLAGIVRRVLGGLSPTAITDPAVVRDVLPVGQMLGPATLAYCDTAGFRPAGSEAVEAIPAGHADLTRLLSRVPTEDADECGLADITSRAFVVRSGAEVVAAAGYEMWPGDAAHIGVLTAPAHRGRGLARVVATAAAADALESDLLPQWRARIPASRRVARRLGFQELGRQFSIRVVTDPRTDDAIPRGAVPDEA</sequence>